<dbReference type="Gene3D" id="3.40.50.2000">
    <property type="entry name" value="Glycogen Phosphorylase B"/>
    <property type="match status" value="2"/>
</dbReference>
<dbReference type="GeneID" id="83062966"/>
<dbReference type="GO" id="GO:0016757">
    <property type="term" value="F:glycosyltransferase activity"/>
    <property type="evidence" value="ECO:0007669"/>
    <property type="project" value="TreeGrafter"/>
</dbReference>
<dbReference type="EMBL" id="AP014940">
    <property type="protein sequence ID" value="BAV96567.1"/>
    <property type="molecule type" value="Genomic_DNA"/>
</dbReference>
<evidence type="ECO:0000313" key="2">
    <source>
        <dbReference type="Proteomes" id="UP000218824"/>
    </source>
</evidence>
<gene>
    <name evidence="1" type="ORF">LEN_1080</name>
</gene>
<dbReference type="InterPro" id="IPR050194">
    <property type="entry name" value="Glycosyltransferase_grp1"/>
</dbReference>
<dbReference type="Proteomes" id="UP000218824">
    <property type="component" value="Chromosome"/>
</dbReference>
<sequence>MSPDRAIALISTSYARAGDGSEAAGAFVADLAQELAARMPVRVVVPGRAEARERHGAVEAWSFQAPDKPLSLLSPGNPANWPTIARTLGSLKRATLAANADRRVAHALGFWVLPSGWAARALQRQHGVPYSVWALGSDIWSLGRVPLVRAMLGAVARDAVRAYSDGMQLAADAARLCGREFEFLPSTRKLAAARERPVALRPPYRLLFLGRWHPNKGVDLLMQALAALGEDDWASIAEVHIAGGGPLQGLVEAQVAELQAAARPVRLSGYLDRERACRAFADADRLLLPSRIESIPVVFSDAMKFSLPVVSMPTGDLPALIAQGTGWLAERIDAPAFATAIRQCLSGAHDAQALREMNERFSIESIADRIAAMVRNGPDGALR</sequence>
<reference evidence="1 2" key="1">
    <citation type="journal article" date="2017" name="DNA Res.">
        <title>Complete genome sequence and expression profile of the commercial lytic enzyme producer Lysobacter enzymogenes M497-1.</title>
        <authorList>
            <person name="Takami H."/>
            <person name="Toyoda A."/>
            <person name="Uchiyama I."/>
            <person name="Itoh T."/>
            <person name="Takaki Y."/>
            <person name="Arai W."/>
            <person name="Nishi S."/>
            <person name="Kawai M."/>
            <person name="Shinya K."/>
            <person name="Ikeda H."/>
        </authorList>
    </citation>
    <scope>NUCLEOTIDE SEQUENCE [LARGE SCALE GENOMIC DNA]</scope>
    <source>
        <strain evidence="1 2">M497-1</strain>
    </source>
</reference>
<dbReference type="PANTHER" id="PTHR45947:SF3">
    <property type="entry name" value="SULFOQUINOVOSYL TRANSFERASE SQD2"/>
    <property type="match status" value="1"/>
</dbReference>
<name>A0AAU9AP93_LYSEN</name>
<accession>A0AAU9AP93</accession>
<keyword evidence="1" id="KW-0808">Transferase</keyword>
<dbReference type="AlphaFoldDB" id="A0AAU9AP93"/>
<dbReference type="PANTHER" id="PTHR45947">
    <property type="entry name" value="SULFOQUINOVOSYL TRANSFERASE SQD2"/>
    <property type="match status" value="1"/>
</dbReference>
<dbReference type="KEGG" id="lem:LEN_1080"/>
<proteinExistence type="predicted"/>
<dbReference type="SUPFAM" id="SSF53756">
    <property type="entry name" value="UDP-Glycosyltransferase/glycogen phosphorylase"/>
    <property type="match status" value="1"/>
</dbReference>
<organism evidence="1 2">
    <name type="scientific">Lysobacter enzymogenes</name>
    <dbReference type="NCBI Taxonomy" id="69"/>
    <lineage>
        <taxon>Bacteria</taxon>
        <taxon>Pseudomonadati</taxon>
        <taxon>Pseudomonadota</taxon>
        <taxon>Gammaproteobacteria</taxon>
        <taxon>Lysobacterales</taxon>
        <taxon>Lysobacteraceae</taxon>
        <taxon>Lysobacter</taxon>
    </lineage>
</organism>
<dbReference type="RefSeq" id="WP_096376943.1">
    <property type="nucleotide sequence ID" value="NZ_AP014940.1"/>
</dbReference>
<evidence type="ECO:0000313" key="1">
    <source>
        <dbReference type="EMBL" id="BAV96567.1"/>
    </source>
</evidence>
<protein>
    <submittedName>
        <fullName evidence="1">Glycosyl transferase family 1</fullName>
    </submittedName>
</protein>
<dbReference type="Pfam" id="PF13692">
    <property type="entry name" value="Glyco_trans_1_4"/>
    <property type="match status" value="1"/>
</dbReference>